<evidence type="ECO:0000313" key="2">
    <source>
        <dbReference type="Proteomes" id="UP000073492"/>
    </source>
</evidence>
<comment type="caution">
    <text evidence="1">The sequence shown here is derived from an EMBL/GenBank/DDBJ whole genome shotgun (WGS) entry which is preliminary data.</text>
</comment>
<evidence type="ECO:0000313" key="1">
    <source>
        <dbReference type="EMBL" id="KXT16559.1"/>
    </source>
</evidence>
<name>A0A139IPB0_9PEZI</name>
<reference evidence="1 2" key="1">
    <citation type="submission" date="2015-07" db="EMBL/GenBank/DDBJ databases">
        <title>Comparative genomics of the Sigatoka disease complex on banana suggests a link between parallel evolutionary changes in Pseudocercospora fijiensis and Pseudocercospora eumusae and increased virulence on the banana host.</title>
        <authorList>
            <person name="Chang T.-C."/>
            <person name="Salvucci A."/>
            <person name="Crous P.W."/>
            <person name="Stergiopoulos I."/>
        </authorList>
    </citation>
    <scope>NUCLEOTIDE SEQUENCE [LARGE SCALE GENOMIC DNA]</scope>
    <source>
        <strain evidence="1 2">CBS 116634</strain>
    </source>
</reference>
<gene>
    <name evidence="1" type="ORF">AC579_6286</name>
</gene>
<protein>
    <submittedName>
        <fullName evidence="1">Uncharacterized protein</fullName>
    </submittedName>
</protein>
<sequence length="60" mass="6295">MDKRDTMMTTARNIDSEGNWGFDLTLKTTGPILLELGGNAVGFGSGKTIEHPPGNTSVGS</sequence>
<dbReference type="Proteomes" id="UP000073492">
    <property type="component" value="Unassembled WGS sequence"/>
</dbReference>
<organism evidence="1 2">
    <name type="scientific">Pseudocercospora musae</name>
    <dbReference type="NCBI Taxonomy" id="113226"/>
    <lineage>
        <taxon>Eukaryota</taxon>
        <taxon>Fungi</taxon>
        <taxon>Dikarya</taxon>
        <taxon>Ascomycota</taxon>
        <taxon>Pezizomycotina</taxon>
        <taxon>Dothideomycetes</taxon>
        <taxon>Dothideomycetidae</taxon>
        <taxon>Mycosphaerellales</taxon>
        <taxon>Mycosphaerellaceae</taxon>
        <taxon>Pseudocercospora</taxon>
    </lineage>
</organism>
<proteinExistence type="predicted"/>
<dbReference type="EMBL" id="LFZO01000034">
    <property type="protein sequence ID" value="KXT16559.1"/>
    <property type="molecule type" value="Genomic_DNA"/>
</dbReference>
<accession>A0A139IPB0</accession>
<keyword evidence="2" id="KW-1185">Reference proteome</keyword>
<dbReference type="AlphaFoldDB" id="A0A139IPB0"/>